<dbReference type="InterPro" id="IPR050807">
    <property type="entry name" value="TransReg_Diox_bact_type"/>
</dbReference>
<proteinExistence type="predicted"/>
<dbReference type="InterPro" id="IPR001387">
    <property type="entry name" value="Cro/C1-type_HTH"/>
</dbReference>
<dbReference type="SUPFAM" id="SSF47413">
    <property type="entry name" value="lambda repressor-like DNA-binding domains"/>
    <property type="match status" value="1"/>
</dbReference>
<feature type="domain" description="HTH cro/C1-type" evidence="2">
    <location>
        <begin position="22"/>
        <end position="76"/>
    </location>
</feature>
<name>A0A2N8TMS1_9ACTN</name>
<accession>A0A2N8TMS1</accession>
<dbReference type="CDD" id="cd00093">
    <property type="entry name" value="HTH_XRE"/>
    <property type="match status" value="1"/>
</dbReference>
<dbReference type="EMBL" id="POUC01000151">
    <property type="protein sequence ID" value="PNG20316.1"/>
    <property type="molecule type" value="Genomic_DNA"/>
</dbReference>
<gene>
    <name evidence="3" type="ORF">C1J00_20855</name>
</gene>
<evidence type="ECO:0000256" key="1">
    <source>
        <dbReference type="ARBA" id="ARBA00023125"/>
    </source>
</evidence>
<dbReference type="GO" id="GO:0003700">
    <property type="term" value="F:DNA-binding transcription factor activity"/>
    <property type="evidence" value="ECO:0007669"/>
    <property type="project" value="TreeGrafter"/>
</dbReference>
<dbReference type="RefSeq" id="WP_102910584.1">
    <property type="nucleotide sequence ID" value="NZ_POUC01000151.1"/>
</dbReference>
<sequence length="78" mass="8605">MPSASPPPDWVLQRRRQVGERIRAARIRANLTQERVALAAEIDRPSVVRIEQGQQSPTLDTLIRLADAIGVPLAELVA</sequence>
<dbReference type="GO" id="GO:0005829">
    <property type="term" value="C:cytosol"/>
    <property type="evidence" value="ECO:0007669"/>
    <property type="project" value="TreeGrafter"/>
</dbReference>
<dbReference type="GO" id="GO:0003677">
    <property type="term" value="F:DNA binding"/>
    <property type="evidence" value="ECO:0007669"/>
    <property type="project" value="UniProtKB-KW"/>
</dbReference>
<protein>
    <submittedName>
        <fullName evidence="3">XRE family transcriptional regulator</fullName>
    </submittedName>
</protein>
<dbReference type="AlphaFoldDB" id="A0A2N8TMS1"/>
<comment type="caution">
    <text evidence="3">The sequence shown here is derived from an EMBL/GenBank/DDBJ whole genome shotgun (WGS) entry which is preliminary data.</text>
</comment>
<dbReference type="PANTHER" id="PTHR46797:SF1">
    <property type="entry name" value="METHYLPHOSPHONATE SYNTHASE"/>
    <property type="match status" value="1"/>
</dbReference>
<dbReference type="InterPro" id="IPR010982">
    <property type="entry name" value="Lambda_DNA-bd_dom_sf"/>
</dbReference>
<evidence type="ECO:0000313" key="4">
    <source>
        <dbReference type="Proteomes" id="UP000235943"/>
    </source>
</evidence>
<dbReference type="Proteomes" id="UP000235943">
    <property type="component" value="Unassembled WGS sequence"/>
</dbReference>
<reference evidence="3 4" key="1">
    <citation type="submission" date="2018-01" db="EMBL/GenBank/DDBJ databases">
        <title>Draft genome sequence of Streptomyces sp. 13K301.</title>
        <authorList>
            <person name="Sahin N."/>
            <person name="Saygin H."/>
            <person name="Ay H."/>
        </authorList>
    </citation>
    <scope>NUCLEOTIDE SEQUENCE [LARGE SCALE GENOMIC DNA]</scope>
    <source>
        <strain evidence="3 4">13K301</strain>
    </source>
</reference>
<evidence type="ECO:0000313" key="3">
    <source>
        <dbReference type="EMBL" id="PNG20316.1"/>
    </source>
</evidence>
<dbReference type="PANTHER" id="PTHR46797">
    <property type="entry name" value="HTH-TYPE TRANSCRIPTIONAL REGULATOR"/>
    <property type="match status" value="1"/>
</dbReference>
<dbReference type="OrthoDB" id="3197212at2"/>
<dbReference type="SMART" id="SM00530">
    <property type="entry name" value="HTH_XRE"/>
    <property type="match status" value="1"/>
</dbReference>
<organism evidence="3 4">
    <name type="scientific">Streptomyces cahuitamycinicus</name>
    <dbReference type="NCBI Taxonomy" id="2070367"/>
    <lineage>
        <taxon>Bacteria</taxon>
        <taxon>Bacillati</taxon>
        <taxon>Actinomycetota</taxon>
        <taxon>Actinomycetes</taxon>
        <taxon>Kitasatosporales</taxon>
        <taxon>Streptomycetaceae</taxon>
        <taxon>Streptomyces</taxon>
    </lineage>
</organism>
<dbReference type="Pfam" id="PF01381">
    <property type="entry name" value="HTH_3"/>
    <property type="match status" value="1"/>
</dbReference>
<dbReference type="PROSITE" id="PS50943">
    <property type="entry name" value="HTH_CROC1"/>
    <property type="match status" value="1"/>
</dbReference>
<dbReference type="Gene3D" id="1.10.260.40">
    <property type="entry name" value="lambda repressor-like DNA-binding domains"/>
    <property type="match status" value="1"/>
</dbReference>
<keyword evidence="1" id="KW-0238">DNA-binding</keyword>
<keyword evidence="4" id="KW-1185">Reference proteome</keyword>
<evidence type="ECO:0000259" key="2">
    <source>
        <dbReference type="PROSITE" id="PS50943"/>
    </source>
</evidence>